<dbReference type="GO" id="GO:0030286">
    <property type="term" value="C:dynein complex"/>
    <property type="evidence" value="ECO:0007669"/>
    <property type="project" value="UniProtKB-KW"/>
</dbReference>
<dbReference type="InterPro" id="IPR019347">
    <property type="entry name" value="Axonemal_dynein_light_chain"/>
</dbReference>
<evidence type="ECO:0000256" key="2">
    <source>
        <dbReference type="ARBA" id="ARBA00023054"/>
    </source>
</evidence>
<reference evidence="7" key="1">
    <citation type="submission" date="2021-12" db="EMBL/GenBank/DDBJ databases">
        <title>Prjna785345.</title>
        <authorList>
            <person name="Rujirawat T."/>
            <person name="Krajaejun T."/>
        </authorList>
    </citation>
    <scope>NUCLEOTIDE SEQUENCE</scope>
    <source>
        <strain evidence="7">Pi057C3</strain>
    </source>
</reference>
<dbReference type="PANTHER" id="PTHR13183">
    <property type="entry name" value="AXONEMAL INNER ARM DYNEIN LIGHT CHAIN 28"/>
    <property type="match status" value="1"/>
</dbReference>
<organism evidence="7 8">
    <name type="scientific">Pythium insidiosum</name>
    <name type="common">Pythiosis disease agent</name>
    <dbReference type="NCBI Taxonomy" id="114742"/>
    <lineage>
        <taxon>Eukaryota</taxon>
        <taxon>Sar</taxon>
        <taxon>Stramenopiles</taxon>
        <taxon>Oomycota</taxon>
        <taxon>Peronosporomycetes</taxon>
        <taxon>Pythiales</taxon>
        <taxon>Pythiaceae</taxon>
        <taxon>Pythium</taxon>
    </lineage>
</organism>
<protein>
    <recommendedName>
        <fullName evidence="9">Axonemal dynein light intermediate polypeptide 1</fullName>
    </recommendedName>
</protein>
<evidence type="ECO:0000256" key="6">
    <source>
        <dbReference type="SAM" id="MobiDB-lite"/>
    </source>
</evidence>
<dbReference type="AlphaFoldDB" id="A0AAD5LA13"/>
<comment type="similarity">
    <text evidence="4">Belongs to the inner dynein arm light chain family.</text>
</comment>
<dbReference type="PANTHER" id="PTHR13183:SF0">
    <property type="entry name" value="AXONEMAL DYNEIN LIGHT INTERMEDIATE POLYPEPTIDE 1"/>
    <property type="match status" value="1"/>
</dbReference>
<dbReference type="EMBL" id="JAKCXM010000441">
    <property type="protein sequence ID" value="KAJ0394008.1"/>
    <property type="molecule type" value="Genomic_DNA"/>
</dbReference>
<feature type="compositionally biased region" description="Low complexity" evidence="6">
    <location>
        <begin position="45"/>
        <end position="62"/>
    </location>
</feature>
<sequence length="294" mass="33471">MRQRPSEPTAALDDGDDGAASEPRGDLALLEELYAFMYEDAVLVGPGDSGSPRSTGRSSPLRARSPTRQTSPSKVCSAETLGPTTANVPSEPALSRELMNALLPPKSWRDERGKWQRMVRLTTATRTDVLRLQRVFDDLLDAQQARATAICPVREKLFLLAFEELIRETACECPERGLLLLRVRDELRLTVEAYQTLYHNSIAYGRQKAVQAEAGMVDLEHKRIALEEEQQRLVAQRHELTRRVLVRECLVEAEVAERQRKRELEQAHALQQLRDQQNELETFLRELTQDTTWK</sequence>
<proteinExistence type="inferred from homology"/>
<evidence type="ECO:0008006" key="9">
    <source>
        <dbReference type="Google" id="ProtNLM"/>
    </source>
</evidence>
<dbReference type="Pfam" id="PF10211">
    <property type="entry name" value="Ax_dynein_light"/>
    <property type="match status" value="1"/>
</dbReference>
<accession>A0AAD5LA13</accession>
<name>A0AAD5LA13_PYTIN</name>
<comment type="caution">
    <text evidence="7">The sequence shown here is derived from an EMBL/GenBank/DDBJ whole genome shotgun (WGS) entry which is preliminary data.</text>
</comment>
<feature type="coiled-coil region" evidence="5">
    <location>
        <begin position="209"/>
        <end position="290"/>
    </location>
</feature>
<gene>
    <name evidence="7" type="ORF">P43SY_006840</name>
</gene>
<evidence type="ECO:0000313" key="7">
    <source>
        <dbReference type="EMBL" id="KAJ0394008.1"/>
    </source>
</evidence>
<dbReference type="Proteomes" id="UP001209570">
    <property type="component" value="Unassembled WGS sequence"/>
</dbReference>
<evidence type="ECO:0000256" key="3">
    <source>
        <dbReference type="ARBA" id="ARBA00023175"/>
    </source>
</evidence>
<evidence type="ECO:0000256" key="1">
    <source>
        <dbReference type="ARBA" id="ARBA00023017"/>
    </source>
</evidence>
<feature type="region of interest" description="Disordered" evidence="6">
    <location>
        <begin position="1"/>
        <end position="25"/>
    </location>
</feature>
<evidence type="ECO:0000313" key="8">
    <source>
        <dbReference type="Proteomes" id="UP001209570"/>
    </source>
</evidence>
<keyword evidence="1" id="KW-0243">Dynein</keyword>
<keyword evidence="2 5" id="KW-0175">Coiled coil</keyword>
<keyword evidence="8" id="KW-1185">Reference proteome</keyword>
<evidence type="ECO:0000256" key="4">
    <source>
        <dbReference type="ARBA" id="ARBA00038114"/>
    </source>
</evidence>
<dbReference type="GO" id="GO:0045504">
    <property type="term" value="F:dynein heavy chain binding"/>
    <property type="evidence" value="ECO:0007669"/>
    <property type="project" value="TreeGrafter"/>
</dbReference>
<feature type="region of interest" description="Disordered" evidence="6">
    <location>
        <begin position="44"/>
        <end position="90"/>
    </location>
</feature>
<keyword evidence="3" id="KW-0505">Motor protein</keyword>
<evidence type="ECO:0000256" key="5">
    <source>
        <dbReference type="SAM" id="Coils"/>
    </source>
</evidence>
<dbReference type="GO" id="GO:0005930">
    <property type="term" value="C:axoneme"/>
    <property type="evidence" value="ECO:0007669"/>
    <property type="project" value="TreeGrafter"/>
</dbReference>